<evidence type="ECO:0000256" key="3">
    <source>
        <dbReference type="ARBA" id="ARBA00004947"/>
    </source>
</evidence>
<evidence type="ECO:0000256" key="1">
    <source>
        <dbReference type="ARBA" id="ARBA00000083"/>
    </source>
</evidence>
<evidence type="ECO:0000256" key="7">
    <source>
        <dbReference type="ARBA" id="ARBA00023027"/>
    </source>
</evidence>
<dbReference type="InterPro" id="IPR036291">
    <property type="entry name" value="NAD(P)-bd_dom_sf"/>
</dbReference>
<accession>A0ABN2TXI4</accession>
<comment type="caution">
    <text evidence="15">The sequence shown here is derived from an EMBL/GenBank/DDBJ whole genome shotgun (WGS) entry which is preliminary data.</text>
</comment>
<evidence type="ECO:0000256" key="6">
    <source>
        <dbReference type="ARBA" id="ARBA00018569"/>
    </source>
</evidence>
<comment type="catalytic activity">
    <reaction evidence="1">
        <text>UDP-alpha-D-glucose = UDP-alpha-D-galactose</text>
        <dbReference type="Rhea" id="RHEA:22168"/>
        <dbReference type="ChEBI" id="CHEBI:58885"/>
        <dbReference type="ChEBI" id="CHEBI:66914"/>
        <dbReference type="EC" id="5.1.3.2"/>
    </reaction>
</comment>
<evidence type="ECO:0000256" key="12">
    <source>
        <dbReference type="SAM" id="MobiDB-lite"/>
    </source>
</evidence>
<name>A0ABN2TXI4_9ACTN</name>
<evidence type="ECO:0000256" key="4">
    <source>
        <dbReference type="ARBA" id="ARBA00007637"/>
    </source>
</evidence>
<evidence type="ECO:0000256" key="8">
    <source>
        <dbReference type="ARBA" id="ARBA00023235"/>
    </source>
</evidence>
<dbReference type="Pfam" id="PF00535">
    <property type="entry name" value="Glycos_transf_2"/>
    <property type="match status" value="1"/>
</dbReference>
<dbReference type="InterPro" id="IPR029044">
    <property type="entry name" value="Nucleotide-diphossugar_trans"/>
</dbReference>
<dbReference type="Gene3D" id="3.40.50.720">
    <property type="entry name" value="NAD(P)-binding Rossmann-like Domain"/>
    <property type="match status" value="1"/>
</dbReference>
<evidence type="ECO:0000313" key="16">
    <source>
        <dbReference type="Proteomes" id="UP001500751"/>
    </source>
</evidence>
<protein>
    <recommendedName>
        <fullName evidence="6">UDP-glucose 4-epimerase</fullName>
        <ecNumber evidence="5">5.1.3.2</ecNumber>
    </recommendedName>
    <alternativeName>
        <fullName evidence="11">Galactowaldenase</fullName>
    </alternativeName>
    <alternativeName>
        <fullName evidence="10">UDP-galactose 4-epimerase</fullName>
    </alternativeName>
</protein>
<dbReference type="PANTHER" id="PTHR43725">
    <property type="entry name" value="UDP-GLUCOSE 4-EPIMERASE"/>
    <property type="match status" value="1"/>
</dbReference>
<keyword evidence="9" id="KW-0119">Carbohydrate metabolism</keyword>
<keyword evidence="8" id="KW-0413">Isomerase</keyword>
<feature type="domain" description="Glycosyltransferase 2-like" evidence="13">
    <location>
        <begin position="390"/>
        <end position="498"/>
    </location>
</feature>
<organism evidence="15 16">
    <name type="scientific">Catenulispora yoronensis</name>
    <dbReference type="NCBI Taxonomy" id="450799"/>
    <lineage>
        <taxon>Bacteria</taxon>
        <taxon>Bacillati</taxon>
        <taxon>Actinomycetota</taxon>
        <taxon>Actinomycetes</taxon>
        <taxon>Catenulisporales</taxon>
        <taxon>Catenulisporaceae</taxon>
        <taxon>Catenulispora</taxon>
    </lineage>
</organism>
<dbReference type="EMBL" id="BAAAQN010000009">
    <property type="protein sequence ID" value="GAA2023285.1"/>
    <property type="molecule type" value="Genomic_DNA"/>
</dbReference>
<comment type="cofactor">
    <cofactor evidence="2">
        <name>NAD(+)</name>
        <dbReference type="ChEBI" id="CHEBI:57540"/>
    </cofactor>
</comment>
<evidence type="ECO:0000256" key="2">
    <source>
        <dbReference type="ARBA" id="ARBA00001911"/>
    </source>
</evidence>
<dbReference type="Pfam" id="PF01370">
    <property type="entry name" value="Epimerase"/>
    <property type="match status" value="1"/>
</dbReference>
<evidence type="ECO:0000259" key="13">
    <source>
        <dbReference type="Pfam" id="PF00535"/>
    </source>
</evidence>
<dbReference type="Gene3D" id="3.90.25.10">
    <property type="entry name" value="UDP-galactose 4-epimerase, domain 1"/>
    <property type="match status" value="1"/>
</dbReference>
<dbReference type="PANTHER" id="PTHR43725:SF53">
    <property type="entry name" value="UDP-ARABINOSE 4-EPIMERASE 1"/>
    <property type="match status" value="1"/>
</dbReference>
<comment type="similarity">
    <text evidence="4">Belongs to the NAD(P)-dependent epimerase/dehydratase family.</text>
</comment>
<keyword evidence="16" id="KW-1185">Reference proteome</keyword>
<feature type="compositionally biased region" description="Low complexity" evidence="12">
    <location>
        <begin position="1"/>
        <end position="26"/>
    </location>
</feature>
<dbReference type="EC" id="5.1.3.2" evidence="5"/>
<dbReference type="SUPFAM" id="SSF51735">
    <property type="entry name" value="NAD(P)-binding Rossmann-fold domains"/>
    <property type="match status" value="1"/>
</dbReference>
<dbReference type="RefSeq" id="WP_344665338.1">
    <property type="nucleotide sequence ID" value="NZ_BAAAQN010000009.1"/>
</dbReference>
<evidence type="ECO:0000259" key="14">
    <source>
        <dbReference type="Pfam" id="PF01370"/>
    </source>
</evidence>
<dbReference type="NCBIfam" id="TIGR01179">
    <property type="entry name" value="galE"/>
    <property type="match status" value="1"/>
</dbReference>
<evidence type="ECO:0000256" key="11">
    <source>
        <dbReference type="ARBA" id="ARBA00033067"/>
    </source>
</evidence>
<sequence length="692" mass="75585">MSTEPTNTEPANTEPMSTEPTSTEQTAGVHPPQKILITGGAGFIGSTVASACLDAGYVPVILDNLSTGRREFTEGRTFYEGDIADAALLDRIFREHPDLAATVHCAALTVVPESVANPIRYYRENVTKTLELIEGLVRNGCHRLVFSSSASVYAAGATGEVDENAPIGPASPYARTKAVMEWILEDVARAGELQAIALRYFNPIGADPEFRTGNPNPQPTHVLGKMITAYEQDQPFHITGVDWPTRDGSAIRDYIHVWDLAEAHLAALRNFDAIVARHLVPGTQRSEVPYEVINLGTGDGTTVRELADAFQDAVPGELEVVTAPRRPGDVIGAYTGTAKARQLLGWTPKFTVSEAIRDALTWARVRAGLPPATSLAPPPPPRPPEATVDVLMPYYGDVGMMQEAVRSVLNQRDPHWRLTVVDDGAEPGVPEWFAGLVAEHGPEKIHYQRNETNLGITENFQKCLDLVTQPLVTMIGSDDRMLPNYIGTVRALMNTFPQASLTQPGVEIIDENGEVVDPWIDKVKRRVYAPRVHGAAVLGGESLAVSLLRGNWMYFPAICWRADIITEVGFNPRLRVVQDLALTLEWIRAGAQIVVSDTTCFQYRRHAVSVSSERAHTGTRFAEERAFFLDEAAKMDRLGWRKAARTARLHLSSRLHAATLLPGAARRGSSSGVRTLARYAFGPARRSGGSAR</sequence>
<feature type="domain" description="NAD-dependent epimerase/dehydratase" evidence="14">
    <location>
        <begin position="35"/>
        <end position="276"/>
    </location>
</feature>
<evidence type="ECO:0000256" key="9">
    <source>
        <dbReference type="ARBA" id="ARBA00023277"/>
    </source>
</evidence>
<gene>
    <name evidence="15" type="ORF">GCM10009839_21010</name>
</gene>
<proteinExistence type="inferred from homology"/>
<dbReference type="SUPFAM" id="SSF53448">
    <property type="entry name" value="Nucleotide-diphospho-sugar transferases"/>
    <property type="match status" value="1"/>
</dbReference>
<comment type="pathway">
    <text evidence="3">Carbohydrate metabolism; galactose metabolism.</text>
</comment>
<reference evidence="15 16" key="1">
    <citation type="journal article" date="2019" name="Int. J. Syst. Evol. Microbiol.">
        <title>The Global Catalogue of Microorganisms (GCM) 10K type strain sequencing project: providing services to taxonomists for standard genome sequencing and annotation.</title>
        <authorList>
            <consortium name="The Broad Institute Genomics Platform"/>
            <consortium name="The Broad Institute Genome Sequencing Center for Infectious Disease"/>
            <person name="Wu L."/>
            <person name="Ma J."/>
        </authorList>
    </citation>
    <scope>NUCLEOTIDE SEQUENCE [LARGE SCALE GENOMIC DNA]</scope>
    <source>
        <strain evidence="15 16">JCM 16014</strain>
    </source>
</reference>
<dbReference type="Proteomes" id="UP001500751">
    <property type="component" value="Unassembled WGS sequence"/>
</dbReference>
<evidence type="ECO:0000256" key="10">
    <source>
        <dbReference type="ARBA" id="ARBA00031367"/>
    </source>
</evidence>
<dbReference type="Gene3D" id="3.90.550.10">
    <property type="entry name" value="Spore Coat Polysaccharide Biosynthesis Protein SpsA, Chain A"/>
    <property type="match status" value="1"/>
</dbReference>
<dbReference type="InterPro" id="IPR005886">
    <property type="entry name" value="UDP_G4E"/>
</dbReference>
<dbReference type="InterPro" id="IPR001509">
    <property type="entry name" value="Epimerase_deHydtase"/>
</dbReference>
<evidence type="ECO:0000256" key="5">
    <source>
        <dbReference type="ARBA" id="ARBA00013189"/>
    </source>
</evidence>
<feature type="region of interest" description="Disordered" evidence="12">
    <location>
        <begin position="1"/>
        <end position="29"/>
    </location>
</feature>
<evidence type="ECO:0000313" key="15">
    <source>
        <dbReference type="EMBL" id="GAA2023285.1"/>
    </source>
</evidence>
<keyword evidence="7" id="KW-0520">NAD</keyword>
<dbReference type="InterPro" id="IPR001173">
    <property type="entry name" value="Glyco_trans_2-like"/>
</dbReference>